<gene>
    <name evidence="2" type="ORF">TGCAST_222150</name>
</gene>
<proteinExistence type="predicted"/>
<sequence length="237" mass="28231">MKEKQTTMETKEKKAIRRQKRLSRNESKRPFESNQRKALIERMETTQKDRRENRFLHRLPGCKRGRRPVAARDKDGGSAGHSRQIQEQRETRKPQGVKRECSAFHEEEKSWKEIQMKTEKLWLSRTEMNSRETDPTKNGSAAFWRLKLRLKQEKGKRQNKNGQETREKDTVKETEKARKQKEERKVVQLKPVEVVQELQQLPSQFEMRKGEEDEEETAREQEETAPLFGGPTTSKWR</sequence>
<dbReference type="VEuPathDB" id="ToxoDB:TGCAST_222150"/>
<feature type="compositionally biased region" description="Basic and acidic residues" evidence="1">
    <location>
        <begin position="163"/>
        <end position="186"/>
    </location>
</feature>
<evidence type="ECO:0000313" key="3">
    <source>
        <dbReference type="Proteomes" id="UP000284452"/>
    </source>
</evidence>
<accession>A0A425I7N4</accession>
<feature type="compositionally biased region" description="Basic and acidic residues" evidence="1">
    <location>
        <begin position="1"/>
        <end position="13"/>
    </location>
</feature>
<feature type="region of interest" description="Disordered" evidence="1">
    <location>
        <begin position="199"/>
        <end position="237"/>
    </location>
</feature>
<evidence type="ECO:0000256" key="1">
    <source>
        <dbReference type="SAM" id="MobiDB-lite"/>
    </source>
</evidence>
<dbReference type="EMBL" id="AHIV02000239">
    <property type="protein sequence ID" value="RQX74899.1"/>
    <property type="molecule type" value="Genomic_DNA"/>
</dbReference>
<protein>
    <submittedName>
        <fullName evidence="2">Putative trichohyalin</fullName>
    </submittedName>
</protein>
<dbReference type="AlphaFoldDB" id="A0A425I7N4"/>
<dbReference type="Proteomes" id="UP000284452">
    <property type="component" value="Unassembled WGS sequence"/>
</dbReference>
<feature type="compositionally biased region" description="Basic and acidic residues" evidence="1">
    <location>
        <begin position="84"/>
        <end position="108"/>
    </location>
</feature>
<reference evidence="2 3" key="1">
    <citation type="submission" date="2017-10" db="EMBL/GenBank/DDBJ databases">
        <authorList>
            <person name="Sibley D."/>
            <person name="Venepally P."/>
            <person name="Karamycheva S."/>
            <person name="Hadjithomas M."/>
            <person name="Khan A."/>
            <person name="Brunk B."/>
            <person name="Roos D."/>
            <person name="Caler E."/>
            <person name="Lorenzi H."/>
        </authorList>
    </citation>
    <scope>NUCLEOTIDE SEQUENCE [LARGE SCALE GENOMIC DNA]</scope>
    <source>
        <strain evidence="2 3">CAST</strain>
    </source>
</reference>
<feature type="region of interest" description="Disordered" evidence="1">
    <location>
        <begin position="150"/>
        <end position="187"/>
    </location>
</feature>
<name>A0A425I7N4_TOXGO</name>
<feature type="compositionally biased region" description="Basic and acidic residues" evidence="1">
    <location>
        <begin position="23"/>
        <end position="55"/>
    </location>
</feature>
<feature type="region of interest" description="Disordered" evidence="1">
    <location>
        <begin position="1"/>
        <end position="108"/>
    </location>
</feature>
<evidence type="ECO:0000313" key="2">
    <source>
        <dbReference type="EMBL" id="RQX74899.1"/>
    </source>
</evidence>
<comment type="caution">
    <text evidence="2">The sequence shown here is derived from an EMBL/GenBank/DDBJ whole genome shotgun (WGS) entry which is preliminary data.</text>
</comment>
<feature type="compositionally biased region" description="Basic residues" evidence="1">
    <location>
        <begin position="56"/>
        <end position="69"/>
    </location>
</feature>
<organism evidence="2 3">
    <name type="scientific">Toxoplasma gondii CAST</name>
    <dbReference type="NCBI Taxonomy" id="943122"/>
    <lineage>
        <taxon>Eukaryota</taxon>
        <taxon>Sar</taxon>
        <taxon>Alveolata</taxon>
        <taxon>Apicomplexa</taxon>
        <taxon>Conoidasida</taxon>
        <taxon>Coccidia</taxon>
        <taxon>Eucoccidiorida</taxon>
        <taxon>Eimeriorina</taxon>
        <taxon>Sarcocystidae</taxon>
        <taxon>Toxoplasma</taxon>
    </lineage>
</organism>